<gene>
    <name evidence="3" type="ORF">NE398_19130</name>
</gene>
<feature type="transmembrane region" description="Helical" evidence="1">
    <location>
        <begin position="54"/>
        <end position="80"/>
    </location>
</feature>
<evidence type="ECO:0000313" key="3">
    <source>
        <dbReference type="EMBL" id="MDC4242247.1"/>
    </source>
</evidence>
<name>A0A9X3XS22_9CLOT</name>
<evidence type="ECO:0000313" key="4">
    <source>
        <dbReference type="Proteomes" id="UP001141183"/>
    </source>
</evidence>
<feature type="domain" description="DUF4179" evidence="2">
    <location>
        <begin position="45"/>
        <end position="134"/>
    </location>
</feature>
<dbReference type="InterPro" id="IPR025436">
    <property type="entry name" value="DUF4179"/>
</dbReference>
<dbReference type="Proteomes" id="UP001141183">
    <property type="component" value="Unassembled WGS sequence"/>
</dbReference>
<sequence>MSKNIYDMLNDYNINFDELKEEGFNDIEKKKIKYNFKKSINKENKKSNKRKKTIIAATFIGALFIGFIGTDVGATVVYGIKMASYEIATFLGIKKDLSSYKTVVNKTLSNYELEIKLNEIILDNDELIISSTFKPKDEKLEGKSIFLIPEVFVNGSSLGVTMAGGLGGIIIDDSGYSTAMECSFKEEEYNGDLDIKITYRDMFINQEFKRTEPITFEFTTSSEELANNTKKIELNNTFTLASGEEIKLNKYTSNVISEKIYYSIDRKGKDETPYYLKLKGQDNEGNKIAFTLSKGTSNWGVLKLDNKEYKISETATSITLAPYAIQFPIENNKSDNNIEQINDNDLTQIGEEFSIQIN</sequence>
<keyword evidence="1" id="KW-0812">Transmembrane</keyword>
<dbReference type="RefSeq" id="WP_216685215.1">
    <property type="nucleotide sequence ID" value="NZ_JAHLZG010000009.1"/>
</dbReference>
<dbReference type="AlphaFoldDB" id="A0A9X3XS22"/>
<keyword evidence="1" id="KW-0472">Membrane</keyword>
<protein>
    <submittedName>
        <fullName evidence="3">DUF4179 domain-containing protein</fullName>
    </submittedName>
</protein>
<accession>A0A9X3XS22</accession>
<dbReference type="EMBL" id="JAMRYU010000027">
    <property type="protein sequence ID" value="MDC4242247.1"/>
    <property type="molecule type" value="Genomic_DNA"/>
</dbReference>
<reference evidence="3" key="1">
    <citation type="submission" date="2022-05" db="EMBL/GenBank/DDBJ databases">
        <title>Draft genome sequence of Clostridium tertium strain CP3 isolated from Peru.</title>
        <authorList>
            <person name="Hurtado R."/>
            <person name="Lima L."/>
            <person name="Sousa T."/>
            <person name="Jaiswal A.K."/>
            <person name="Tiwari S."/>
            <person name="Maturrano L."/>
            <person name="Brenig B."/>
            <person name="Azevedo V."/>
        </authorList>
    </citation>
    <scope>NUCLEOTIDE SEQUENCE</scope>
    <source>
        <strain evidence="3">CP3</strain>
    </source>
</reference>
<comment type="caution">
    <text evidence="3">The sequence shown here is derived from an EMBL/GenBank/DDBJ whole genome shotgun (WGS) entry which is preliminary data.</text>
</comment>
<organism evidence="3 4">
    <name type="scientific">Clostridium tertium</name>
    <dbReference type="NCBI Taxonomy" id="1559"/>
    <lineage>
        <taxon>Bacteria</taxon>
        <taxon>Bacillati</taxon>
        <taxon>Bacillota</taxon>
        <taxon>Clostridia</taxon>
        <taxon>Eubacteriales</taxon>
        <taxon>Clostridiaceae</taxon>
        <taxon>Clostridium</taxon>
    </lineage>
</organism>
<evidence type="ECO:0000256" key="1">
    <source>
        <dbReference type="SAM" id="Phobius"/>
    </source>
</evidence>
<keyword evidence="4" id="KW-1185">Reference proteome</keyword>
<dbReference type="Pfam" id="PF13786">
    <property type="entry name" value="DUF4179"/>
    <property type="match status" value="1"/>
</dbReference>
<evidence type="ECO:0000259" key="2">
    <source>
        <dbReference type="Pfam" id="PF13786"/>
    </source>
</evidence>
<keyword evidence="1" id="KW-1133">Transmembrane helix</keyword>
<proteinExistence type="predicted"/>